<dbReference type="GO" id="GO:0005780">
    <property type="term" value="C:extrinsic component of intraperoxisomal membrane"/>
    <property type="evidence" value="ECO:0007669"/>
    <property type="project" value="InterPro"/>
</dbReference>
<sequence length="1921" mass="212452">MRYVRQGMIQEKGSERESLIVRPQGRVVKDGAQVGAGRGGPIAIKRRRDGSGNRQRQNPPVGRVFPPKPRTSPQEAVTSLTPGRTMSKSQIRPSFIIFCPSIHSSITHVRRPPPSLSPCLNLNYQKPFFFPSSYFPPLSAFRSLLLSSFASPGTLYTPIFFFPSIRYPSCGGTSVSSSSEGGSTSFRAAASSPFVCPFLGSLKIYPLATASISVFRFRFAPPYSLDSGRRAKPTRRKSITPNERHHRRQLPPLKACHVLGVSSDMTQVRLVALARQPIEYRDGISTPCLSGSSPRRNCPDTSTHVTPGTVHIGRGRARSPGRGPSDEPGSLSAHSQLERTIAIGPFRIYRTGSVAFLNCGSALQPMLPKSQCWALAEDSSKFVLQIRRPNYWRIEIPVTNADEQELAAALKGVWDQILQFEKTECPFKRSFTVILPEKPKTPVKKRPWTPPVKRALPVLSTPAHEVEVSPTPKALTPNTGRRASTSSLRGRSEQRRLSTISNDFHSSSRSRDPSAEISKAAEPTDAALTPTAERPAVATELKIPKRGAEVTRNIASNNMAQEVTDEEGPTCDVVKMEKTEPKGSHEEATFENSIAEEEEPEDEVCRKDLTVPAEEPSAKSPRVQVTNADIGGIDAQSNAGEEVTAAAVSPALHAAPLQAPVTVPSTEMVDREEDTQGPEVPQVSIKVDDSLTQPKESKTDTQGETLVTVERPVAGHRLPNDIKEQLVTVEALPKTPLSAEASTPTPTNIYDVIRNYEIKMAAAVPESTPATKPVAEPEAVCEKSAIETRNTSGNGSSSESQSATDEETVLEGSGVVGSRRKKLRGFRAGRALVPPQSTLVTSPPSKSAMRSTPILDEATSPTGSTDSFHSSKSWHSPAQSPITPVPRSPASDVSPTRFPYPHDNILIPKKPWHYRDISDLTVTPETRRTWDATSSLTDDSSLESAATAPDMVSEVVEQPDKVALSEDEAATTAVVRRPYIRHRSTTSSISVGRRALSPLPTAANLFAPTSTQARYHPLRSRLELVRRLPMAIVSKTCEVLLGPPSHLIALMLQVAAKIAAGQWRGMMFGFGEGGETIPVQWDYSDDEYDSWGENDDYYLSQVESSRANSVIGTDDGENDEATDNANGTGGISLMETFLGVFFLERVKEASYTKRVSDPGEVSARADIPAMCGITPMLVQYAGPARYYSGMNSFHDFKSLLQCPACIAHQCKQPHLVLGTLTYEKNGLERLRQSRGVIFAEQCCSAHRIPNEPVTHRRADSVGYIFRIIDQTAGLCLELIQAPRIFGDLKNAPHHCRRIKNETATLLKLSSFVGCSRCCQSGHLSARVVFEGWMRLVDGDASAYFSADGRNGLFVQCYEKSQLLGIYLQLVLYQLKNEKLLEIGQAWGTVEQTWRTARMVRMNNRPWQAPFYLQEIQKVDGSYYFYAPNKAAPIFFAVSFAASGTLHFWQSYHYRFFKVTALFSFCCLLFAAGFAVRTYGAWHYDDLDIFIASVCLIYAAPKKKNEKRNPQLTPLLPRPLLELANYNILGRILYYAPYASPLHPGRVLTTFAFFSSIVEALNGWGASYSANQSLTQRELETGHALIKTSLLLQIFVLASFTALAVVFHRRCVAAGVASARGVKGPMATLYASVVLVSARTLFRVVEYFSLARVRFDAQTKEGDVPPAIRYEWFFYVFEASLMLANVCMFNVRHPRRYLPERYTVYLAPDGVTEVEGPGWKDPRAFWVTVVDPFDVRGLVKGRDRGMESVVSEVRRDCLVLYWACIFLFPFLAFRLFSVIKPVIVSGMAFKKAESKMRMFHLSVEAFSTIQIKLFVHTPKDRFVGNAPWQVMDRAQQYNHFILHALVGASALNRRVESIISTNTSLHTNKIHGHLSPVSHLPQSPTTHGIKRVHPDKYFIGRREGVKEYRQKTRKAFNHSGLS</sequence>
<evidence type="ECO:0000256" key="2">
    <source>
        <dbReference type="ARBA" id="ARBA00004141"/>
    </source>
</evidence>
<gene>
    <name evidence="11" type="ORF">CLUP02_12616</name>
</gene>
<feature type="region of interest" description="Disordered" evidence="9">
    <location>
        <begin position="31"/>
        <end position="86"/>
    </location>
</feature>
<evidence type="ECO:0000256" key="9">
    <source>
        <dbReference type="SAM" id="MobiDB-lite"/>
    </source>
</evidence>
<feature type="compositionally biased region" description="Low complexity" evidence="9">
    <location>
        <begin position="787"/>
        <end position="802"/>
    </location>
</feature>
<dbReference type="EMBL" id="CP019478">
    <property type="protein sequence ID" value="UQC87114.1"/>
    <property type="molecule type" value="Genomic_DNA"/>
</dbReference>
<comment type="subcellular location">
    <subcellularLocation>
        <location evidence="2">Membrane</location>
        <topology evidence="2">Multi-pass membrane protein</topology>
    </subcellularLocation>
    <subcellularLocation>
        <location evidence="3">Peroxisome membrane</location>
        <topology evidence="3">Peripheral membrane protein</topology>
    </subcellularLocation>
</comment>
<dbReference type="GO" id="GO:0045033">
    <property type="term" value="P:peroxisome inheritance"/>
    <property type="evidence" value="ECO:0007669"/>
    <property type="project" value="InterPro"/>
</dbReference>
<feature type="transmembrane region" description="Helical" evidence="10">
    <location>
        <begin position="1757"/>
        <end position="1775"/>
    </location>
</feature>
<dbReference type="Pfam" id="PF12634">
    <property type="entry name" value="Inp1"/>
    <property type="match status" value="1"/>
</dbReference>
<feature type="compositionally biased region" description="Polar residues" evidence="9">
    <location>
        <begin position="291"/>
        <end position="306"/>
    </location>
</feature>
<feature type="region of interest" description="Disordered" evidence="9">
    <location>
        <begin position="579"/>
        <end position="605"/>
    </location>
</feature>
<feature type="region of interest" description="Disordered" evidence="9">
    <location>
        <begin position="291"/>
        <end position="333"/>
    </location>
</feature>
<evidence type="ECO:0000313" key="12">
    <source>
        <dbReference type="Proteomes" id="UP000830671"/>
    </source>
</evidence>
<dbReference type="Proteomes" id="UP000830671">
    <property type="component" value="Chromosome 6"/>
</dbReference>
<evidence type="ECO:0000256" key="10">
    <source>
        <dbReference type="SAM" id="Phobius"/>
    </source>
</evidence>
<dbReference type="GeneID" id="73346590"/>
<feature type="compositionally biased region" description="Polar residues" evidence="9">
    <location>
        <begin position="476"/>
        <end position="489"/>
    </location>
</feature>
<evidence type="ECO:0000256" key="1">
    <source>
        <dbReference type="ARBA" id="ARBA00003594"/>
    </source>
</evidence>
<feature type="compositionally biased region" description="Basic and acidic residues" evidence="9">
    <location>
        <begin position="579"/>
        <end position="588"/>
    </location>
</feature>
<comment type="similarity">
    <text evidence="4">Belongs to the INP1 family.</text>
</comment>
<feature type="compositionally biased region" description="Polar residues" evidence="9">
    <location>
        <begin position="835"/>
        <end position="850"/>
    </location>
</feature>
<reference evidence="11" key="1">
    <citation type="journal article" date="2021" name="Mol. Plant Microbe Interact.">
        <title>Complete Genome Sequence of the Plant-Pathogenic Fungus Colletotrichum lupini.</title>
        <authorList>
            <person name="Baroncelli R."/>
            <person name="Pensec F."/>
            <person name="Da Lio D."/>
            <person name="Boufleur T."/>
            <person name="Vicente I."/>
            <person name="Sarrocco S."/>
            <person name="Picot A."/>
            <person name="Baraldi E."/>
            <person name="Sukno S."/>
            <person name="Thon M."/>
            <person name="Le Floch G."/>
        </authorList>
    </citation>
    <scope>NUCLEOTIDE SEQUENCE</scope>
    <source>
        <strain evidence="11">IMI 504893</strain>
    </source>
</reference>
<feature type="region of interest" description="Disordered" evidence="9">
    <location>
        <begin position="228"/>
        <end position="247"/>
    </location>
</feature>
<dbReference type="PANTHER" id="PTHR31465">
    <property type="entry name" value="PROTEIN RTA1-RELATED"/>
    <property type="match status" value="1"/>
</dbReference>
<keyword evidence="6 10" id="KW-0812">Transmembrane</keyword>
<feature type="compositionally biased region" description="Polar residues" evidence="9">
    <location>
        <begin position="71"/>
        <end position="86"/>
    </location>
</feature>
<dbReference type="Pfam" id="PF04479">
    <property type="entry name" value="RTA1"/>
    <property type="match status" value="1"/>
</dbReference>
<dbReference type="KEGG" id="clup:CLUP02_12616"/>
<accession>A0A9Q8WKV6</accession>
<feature type="transmembrane region" description="Helical" evidence="10">
    <location>
        <begin position="1583"/>
        <end position="1606"/>
    </location>
</feature>
<evidence type="ECO:0000313" key="11">
    <source>
        <dbReference type="EMBL" id="UQC87114.1"/>
    </source>
</evidence>
<proteinExistence type="inferred from homology"/>
<feature type="region of interest" description="Disordered" evidence="9">
    <location>
        <begin position="462"/>
        <end position="536"/>
    </location>
</feature>
<keyword evidence="7 10" id="KW-1133">Transmembrane helix</keyword>
<feature type="region of interest" description="Disordered" evidence="9">
    <location>
        <begin position="930"/>
        <end position="951"/>
    </location>
</feature>
<feature type="compositionally biased region" description="Polar residues" evidence="9">
    <location>
        <begin position="497"/>
        <end position="507"/>
    </location>
</feature>
<feature type="region of interest" description="Disordered" evidence="9">
    <location>
        <begin position="785"/>
        <end position="902"/>
    </location>
</feature>
<dbReference type="RefSeq" id="XP_049148725.1">
    <property type="nucleotide sequence ID" value="XM_049291580.1"/>
</dbReference>
<dbReference type="PANTHER" id="PTHR31465:SF13">
    <property type="entry name" value="RTA1 DOMAIN PROTEIN-RELATED"/>
    <property type="match status" value="1"/>
</dbReference>
<evidence type="ECO:0000256" key="8">
    <source>
        <dbReference type="ARBA" id="ARBA00023136"/>
    </source>
</evidence>
<evidence type="ECO:0000256" key="5">
    <source>
        <dbReference type="ARBA" id="ARBA00021397"/>
    </source>
</evidence>
<evidence type="ECO:0000256" key="7">
    <source>
        <dbReference type="ARBA" id="ARBA00022989"/>
    </source>
</evidence>
<feature type="compositionally biased region" description="Polar residues" evidence="9">
    <location>
        <begin position="859"/>
        <end position="882"/>
    </location>
</feature>
<feature type="transmembrane region" description="Helical" evidence="10">
    <location>
        <begin position="1430"/>
        <end position="1448"/>
    </location>
</feature>
<feature type="compositionally biased region" description="Basic residues" evidence="9">
    <location>
        <begin position="230"/>
        <end position="247"/>
    </location>
</feature>
<feature type="compositionally biased region" description="Basic residues" evidence="9">
    <location>
        <begin position="818"/>
        <end position="827"/>
    </location>
</feature>
<evidence type="ECO:0000256" key="4">
    <source>
        <dbReference type="ARBA" id="ARBA00010707"/>
    </source>
</evidence>
<feature type="compositionally biased region" description="Low complexity" evidence="9">
    <location>
        <begin position="931"/>
        <end position="946"/>
    </location>
</feature>
<keyword evidence="8 10" id="KW-0472">Membrane</keyword>
<dbReference type="InterPro" id="IPR024758">
    <property type="entry name" value="Inp1"/>
</dbReference>
<organism evidence="11 12">
    <name type="scientific">Colletotrichum lupini</name>
    <dbReference type="NCBI Taxonomy" id="145971"/>
    <lineage>
        <taxon>Eukaryota</taxon>
        <taxon>Fungi</taxon>
        <taxon>Dikarya</taxon>
        <taxon>Ascomycota</taxon>
        <taxon>Pezizomycotina</taxon>
        <taxon>Sordariomycetes</taxon>
        <taxon>Hypocreomycetidae</taxon>
        <taxon>Glomerellales</taxon>
        <taxon>Glomerellaceae</taxon>
        <taxon>Colletotrichum</taxon>
        <taxon>Colletotrichum acutatum species complex</taxon>
    </lineage>
</organism>
<evidence type="ECO:0000256" key="3">
    <source>
        <dbReference type="ARBA" id="ARBA00004421"/>
    </source>
</evidence>
<name>A0A9Q8WKV6_9PEZI</name>
<comment type="function">
    <text evidence="1">Required for peroxisome inheritance.</text>
</comment>
<protein>
    <recommendedName>
        <fullName evidence="5">Inheritance of peroxisomes protein 1</fullName>
    </recommendedName>
</protein>
<dbReference type="InterPro" id="IPR007568">
    <property type="entry name" value="RTA1"/>
</dbReference>
<feature type="transmembrane region" description="Helical" evidence="10">
    <location>
        <begin position="1455"/>
        <end position="1475"/>
    </location>
</feature>
<keyword evidence="12" id="KW-1185">Reference proteome</keyword>
<evidence type="ECO:0000256" key="6">
    <source>
        <dbReference type="ARBA" id="ARBA00022692"/>
    </source>
</evidence>